<keyword evidence="2" id="KW-0812">Transmembrane</keyword>
<gene>
    <name evidence="3" type="ORF">C4D60_Mb05t26110</name>
</gene>
<organism evidence="3 4">
    <name type="scientific">Musa balbisiana</name>
    <name type="common">Banana</name>
    <dbReference type="NCBI Taxonomy" id="52838"/>
    <lineage>
        <taxon>Eukaryota</taxon>
        <taxon>Viridiplantae</taxon>
        <taxon>Streptophyta</taxon>
        <taxon>Embryophyta</taxon>
        <taxon>Tracheophyta</taxon>
        <taxon>Spermatophyta</taxon>
        <taxon>Magnoliopsida</taxon>
        <taxon>Liliopsida</taxon>
        <taxon>Zingiberales</taxon>
        <taxon>Musaceae</taxon>
        <taxon>Musa</taxon>
    </lineage>
</organism>
<protein>
    <submittedName>
        <fullName evidence="3">Uncharacterized protein</fullName>
    </submittedName>
</protein>
<keyword evidence="4" id="KW-1185">Reference proteome</keyword>
<reference evidence="3 4" key="1">
    <citation type="journal article" date="2019" name="Nat. Plants">
        <title>Genome sequencing of Musa balbisiana reveals subgenome evolution and function divergence in polyploid bananas.</title>
        <authorList>
            <person name="Yao X."/>
        </authorList>
    </citation>
    <scope>NUCLEOTIDE SEQUENCE [LARGE SCALE GENOMIC DNA]</scope>
    <source>
        <strain evidence="4">cv. DH-PKW</strain>
        <tissue evidence="3">Leaves</tissue>
    </source>
</reference>
<feature type="transmembrane region" description="Helical" evidence="2">
    <location>
        <begin position="185"/>
        <end position="207"/>
    </location>
</feature>
<evidence type="ECO:0000256" key="2">
    <source>
        <dbReference type="SAM" id="Phobius"/>
    </source>
</evidence>
<proteinExistence type="predicted"/>
<dbReference type="AlphaFoldDB" id="A0A4V4H8G4"/>
<feature type="region of interest" description="Disordered" evidence="1">
    <location>
        <begin position="57"/>
        <end position="88"/>
    </location>
</feature>
<name>A0A4V4H8G4_MUSBA</name>
<comment type="caution">
    <text evidence="3">The sequence shown here is derived from an EMBL/GenBank/DDBJ whole genome shotgun (WGS) entry which is preliminary data.</text>
</comment>
<keyword evidence="2" id="KW-0472">Membrane</keyword>
<dbReference type="Proteomes" id="UP000317650">
    <property type="component" value="Chromosome 5"/>
</dbReference>
<evidence type="ECO:0000313" key="4">
    <source>
        <dbReference type="Proteomes" id="UP000317650"/>
    </source>
</evidence>
<dbReference type="EMBL" id="PYDT01000003">
    <property type="protein sequence ID" value="THU67575.1"/>
    <property type="molecule type" value="Genomic_DNA"/>
</dbReference>
<evidence type="ECO:0000256" key="1">
    <source>
        <dbReference type="SAM" id="MobiDB-lite"/>
    </source>
</evidence>
<accession>A0A4V4H8G4</accession>
<keyword evidence="2" id="KW-1133">Transmembrane helix</keyword>
<sequence length="321" mass="35821">MAVLLLIVVQSIAVDRTGQSTVDRLTEESEHTAAIAPIRCRFCCVLTSLSVSSLYLSSPSQKHSTGTDDKRRRSRCKTSVNGKGRGHLRPLERRPRAFRDCEMSHLARISMEKEWVFRGRGETTDALRSGFLLIPACFVCGFLCIETSKHLFCQIYLHFSSCCLSISSPDVLALKFAWLRGSKTIVLLLILVFFSFRHALSVVFLCIETLSIRSPDILAQKFAWLHGSKTIGRSGSQQQHPDLPSISERLNTSQLVRINAIDTKRPWKMLMKSDHNLIVGGQKLTAKDDIVPSTPRIGHANGLPQAVLFPYVNICIEPSSV</sequence>
<evidence type="ECO:0000313" key="3">
    <source>
        <dbReference type="EMBL" id="THU67575.1"/>
    </source>
</evidence>